<gene>
    <name evidence="1" type="ORF">DFH08DRAFT_841626</name>
</gene>
<dbReference type="Proteomes" id="UP001218218">
    <property type="component" value="Unassembled WGS sequence"/>
</dbReference>
<accession>A0AAD7AMR6</accession>
<organism evidence="1 2">
    <name type="scientific">Mycena albidolilacea</name>
    <dbReference type="NCBI Taxonomy" id="1033008"/>
    <lineage>
        <taxon>Eukaryota</taxon>
        <taxon>Fungi</taxon>
        <taxon>Dikarya</taxon>
        <taxon>Basidiomycota</taxon>
        <taxon>Agaricomycotina</taxon>
        <taxon>Agaricomycetes</taxon>
        <taxon>Agaricomycetidae</taxon>
        <taxon>Agaricales</taxon>
        <taxon>Marasmiineae</taxon>
        <taxon>Mycenaceae</taxon>
        <taxon>Mycena</taxon>
    </lineage>
</organism>
<name>A0AAD7AMR6_9AGAR</name>
<keyword evidence="2" id="KW-1185">Reference proteome</keyword>
<dbReference type="EMBL" id="JARIHO010000004">
    <property type="protein sequence ID" value="KAJ7362886.1"/>
    <property type="molecule type" value="Genomic_DNA"/>
</dbReference>
<comment type="caution">
    <text evidence="1">The sequence shown here is derived from an EMBL/GenBank/DDBJ whole genome shotgun (WGS) entry which is preliminary data.</text>
</comment>
<proteinExistence type="predicted"/>
<dbReference type="AlphaFoldDB" id="A0AAD7AMR6"/>
<protein>
    <submittedName>
        <fullName evidence="1">Uncharacterized protein</fullName>
    </submittedName>
</protein>
<sequence length="302" mass="34450">MARQSKLTTIPPDIYHQLLSIFPNFRELKIVILTYRCFHDAFKARRKILLRDVAQNLLGHSFDEAMLLAREQEAAYGRGAPPTEDFSTKIVSLIVTNHYVLRSLERVVVRLLKRDKDIDIYEAGMWVRLPSGDTSPAESSRYMTAGYRFWRFSLQRQKEHAVFLKNLTRSQLLELNHFVTGLRDLVDAMGGHPPESDHDKDFISGVLSSGPQSILNIWEAFVSGDEYFDEAFGIAGDCDGEGFFSYAYMDAIDRKGLHRICALDALEPIFDGDNEKMHKLLKKAAKERKKAAAKKKEHSVHS</sequence>
<evidence type="ECO:0000313" key="1">
    <source>
        <dbReference type="EMBL" id="KAJ7362886.1"/>
    </source>
</evidence>
<evidence type="ECO:0000313" key="2">
    <source>
        <dbReference type="Proteomes" id="UP001218218"/>
    </source>
</evidence>
<reference evidence="1" key="1">
    <citation type="submission" date="2023-03" db="EMBL/GenBank/DDBJ databases">
        <title>Massive genome expansion in bonnet fungi (Mycena s.s.) driven by repeated elements and novel gene families across ecological guilds.</title>
        <authorList>
            <consortium name="Lawrence Berkeley National Laboratory"/>
            <person name="Harder C.B."/>
            <person name="Miyauchi S."/>
            <person name="Viragh M."/>
            <person name="Kuo A."/>
            <person name="Thoen E."/>
            <person name="Andreopoulos B."/>
            <person name="Lu D."/>
            <person name="Skrede I."/>
            <person name="Drula E."/>
            <person name="Henrissat B."/>
            <person name="Morin E."/>
            <person name="Kohler A."/>
            <person name="Barry K."/>
            <person name="LaButti K."/>
            <person name="Morin E."/>
            <person name="Salamov A."/>
            <person name="Lipzen A."/>
            <person name="Mereny Z."/>
            <person name="Hegedus B."/>
            <person name="Baldrian P."/>
            <person name="Stursova M."/>
            <person name="Weitz H."/>
            <person name="Taylor A."/>
            <person name="Grigoriev I.V."/>
            <person name="Nagy L.G."/>
            <person name="Martin F."/>
            <person name="Kauserud H."/>
        </authorList>
    </citation>
    <scope>NUCLEOTIDE SEQUENCE</scope>
    <source>
        <strain evidence="1">CBHHK002</strain>
    </source>
</reference>